<proteinExistence type="inferred from homology"/>
<dbReference type="RefSeq" id="WP_071317010.1">
    <property type="nucleotide sequence ID" value="NZ_CP063356.2"/>
</dbReference>
<dbReference type="OrthoDB" id="121848at2"/>
<feature type="domain" description="CcmH/CycL/Ccl2/NrfF N-terminal" evidence="6">
    <location>
        <begin position="63"/>
        <end position="141"/>
    </location>
</feature>
<evidence type="ECO:0000256" key="1">
    <source>
        <dbReference type="ARBA" id="ARBA00010342"/>
    </source>
</evidence>
<dbReference type="InterPro" id="IPR005616">
    <property type="entry name" value="CcmH/CycL/Ccl2/NrfF_N"/>
</dbReference>
<keyword evidence="5" id="KW-0732">Signal</keyword>
<accession>A0A1S2M3F2</accession>
<dbReference type="Pfam" id="PF03918">
    <property type="entry name" value="CcmH"/>
    <property type="match status" value="1"/>
</dbReference>
<organism evidence="7">
    <name type="scientific">Anaerobacillus isosaccharinicus</name>
    <dbReference type="NCBI Taxonomy" id="1532552"/>
    <lineage>
        <taxon>Bacteria</taxon>
        <taxon>Bacillati</taxon>
        <taxon>Bacillota</taxon>
        <taxon>Bacilli</taxon>
        <taxon>Bacillales</taxon>
        <taxon>Bacillaceae</taxon>
        <taxon>Anaerobacillus</taxon>
    </lineage>
</organism>
<feature type="transmembrane region" description="Helical" evidence="5">
    <location>
        <begin position="102"/>
        <end position="123"/>
    </location>
</feature>
<dbReference type="AlphaFoldDB" id="A0A1S2M3F2"/>
<protein>
    <recommendedName>
        <fullName evidence="5">Cytochrome c-type biogenesis protein</fullName>
    </recommendedName>
</protein>
<evidence type="ECO:0000313" key="7">
    <source>
        <dbReference type="EMBL" id="OIJ19116.1"/>
    </source>
</evidence>
<evidence type="ECO:0000256" key="2">
    <source>
        <dbReference type="ARBA" id="ARBA00022617"/>
    </source>
</evidence>
<evidence type="ECO:0000259" key="6">
    <source>
        <dbReference type="Pfam" id="PF03918"/>
    </source>
</evidence>
<dbReference type="GO" id="GO:0046872">
    <property type="term" value="F:metal ion binding"/>
    <property type="evidence" value="ECO:0007669"/>
    <property type="project" value="UniProtKB-KW"/>
</dbReference>
<keyword evidence="4 5" id="KW-0408">Iron</keyword>
<keyword evidence="2 5" id="KW-0349">Heme</keyword>
<evidence type="ECO:0000256" key="3">
    <source>
        <dbReference type="ARBA" id="ARBA00022723"/>
    </source>
</evidence>
<dbReference type="InterPro" id="IPR038297">
    <property type="entry name" value="CcmH/CycL/NrfF/Ccl2_sf"/>
</dbReference>
<comment type="similarity">
    <text evidence="1 5">Belongs to the CcmH/CycL/Ccl2/NrfF family.</text>
</comment>
<keyword evidence="5" id="KW-0812">Transmembrane</keyword>
<comment type="caution">
    <text evidence="7">The sequence shown here is derived from an EMBL/GenBank/DDBJ whole genome shotgun (WGS) entry which is preliminary data.</text>
</comment>
<gene>
    <name evidence="7" type="ORF">AWH56_09980</name>
</gene>
<keyword evidence="5" id="KW-1133">Transmembrane helix</keyword>
<evidence type="ECO:0000256" key="4">
    <source>
        <dbReference type="ARBA" id="ARBA00023004"/>
    </source>
</evidence>
<dbReference type="Gene3D" id="1.10.8.640">
    <property type="entry name" value="Cytochrome C biogenesis protein"/>
    <property type="match status" value="1"/>
</dbReference>
<dbReference type="EMBL" id="LQXD01000083">
    <property type="protein sequence ID" value="OIJ19116.1"/>
    <property type="molecule type" value="Genomic_DNA"/>
</dbReference>
<evidence type="ECO:0000256" key="5">
    <source>
        <dbReference type="RuleBase" id="RU364112"/>
    </source>
</evidence>
<comment type="function">
    <text evidence="5">Possible subunit of a heme lyase.</text>
</comment>
<name>A0A1S2M3F2_9BACI</name>
<keyword evidence="3 5" id="KW-0479">Metal-binding</keyword>
<keyword evidence="5" id="KW-0472">Membrane</keyword>
<sequence length="163" mass="18399">MKWLYGFLVLVVGFISFQHIGVTDSLLSYDINSPEVKEIASKFSMQGHADHDISTCSTKQTYYNEIAELLNEGKTKAEIFDYYLSMYGEEGLRVPKKEGFSLLAWTTPFMVLTIAGVGLFIGVGNMINKQEAKELVSPEKNEEDAVEAEITSSFIDEERKKMF</sequence>
<reference evidence="7" key="1">
    <citation type="submission" date="2016-10" db="EMBL/GenBank/DDBJ databases">
        <title>Draft genome sequences of four alkaliphilic bacteria belonging to the Anaerobacillus genus.</title>
        <authorList>
            <person name="Bassil N.M."/>
            <person name="Lloyd J.R."/>
        </authorList>
    </citation>
    <scope>NUCLEOTIDE SEQUENCE [LARGE SCALE GENOMIC DNA]</scope>
    <source>
        <strain evidence="7">NB2006</strain>
    </source>
</reference>